<proteinExistence type="predicted"/>
<name>A0AAV2SPC3_MEGNR</name>
<evidence type="ECO:0000313" key="2">
    <source>
        <dbReference type="Proteomes" id="UP001497623"/>
    </source>
</evidence>
<dbReference type="Gene3D" id="2.40.70.10">
    <property type="entry name" value="Acid Proteases"/>
    <property type="match status" value="1"/>
</dbReference>
<comment type="caution">
    <text evidence="1">The sequence shown here is derived from an EMBL/GenBank/DDBJ whole genome shotgun (WGS) entry which is preliminary data.</text>
</comment>
<keyword evidence="2" id="KW-1185">Reference proteome</keyword>
<dbReference type="AlphaFoldDB" id="A0AAV2SPC3"/>
<evidence type="ECO:0000313" key="1">
    <source>
        <dbReference type="EMBL" id="CAL4218274.1"/>
    </source>
</evidence>
<gene>
    <name evidence="1" type="ORF">MNOR_LOCUS38881</name>
</gene>
<accession>A0AAV2SPC3</accession>
<protein>
    <recommendedName>
        <fullName evidence="3">Peptidase aspartic putative domain-containing protein</fullName>
    </recommendedName>
</protein>
<evidence type="ECO:0008006" key="3">
    <source>
        <dbReference type="Google" id="ProtNLM"/>
    </source>
</evidence>
<feature type="non-terminal residue" evidence="1">
    <location>
        <position position="1"/>
    </location>
</feature>
<dbReference type="InterPro" id="IPR021109">
    <property type="entry name" value="Peptidase_aspartic_dom_sf"/>
</dbReference>
<reference evidence="1 2" key="1">
    <citation type="submission" date="2024-05" db="EMBL/GenBank/DDBJ databases">
        <authorList>
            <person name="Wallberg A."/>
        </authorList>
    </citation>
    <scope>NUCLEOTIDE SEQUENCE [LARGE SCALE GENOMIC DNA]</scope>
</reference>
<dbReference type="EMBL" id="CAXKWB010093499">
    <property type="protein sequence ID" value="CAL4218274.1"/>
    <property type="molecule type" value="Genomic_DNA"/>
</dbReference>
<dbReference type="Proteomes" id="UP001497623">
    <property type="component" value="Unassembled WGS sequence"/>
</dbReference>
<organism evidence="1 2">
    <name type="scientific">Meganyctiphanes norvegica</name>
    <name type="common">Northern krill</name>
    <name type="synonym">Thysanopoda norvegica</name>
    <dbReference type="NCBI Taxonomy" id="48144"/>
    <lineage>
        <taxon>Eukaryota</taxon>
        <taxon>Metazoa</taxon>
        <taxon>Ecdysozoa</taxon>
        <taxon>Arthropoda</taxon>
        <taxon>Crustacea</taxon>
        <taxon>Multicrustacea</taxon>
        <taxon>Malacostraca</taxon>
        <taxon>Eumalacostraca</taxon>
        <taxon>Eucarida</taxon>
        <taxon>Euphausiacea</taxon>
        <taxon>Euphausiidae</taxon>
        <taxon>Meganyctiphanes</taxon>
    </lineage>
</organism>
<sequence>GCLNSNPNSTNINVAKCDQKAVALPTAVMIAHNLNALKLPIEQRNVALMLDSGGQRTLVTREAANRLGLEIVGRENACLQGYGAKQGSNSKFDVVNIKLGRVTENYPICLDAFVVPSLNKLHMAGASKFSKKLESKGIRLADWRLTESKSDIISFDLLVGSDFFLQNS</sequence>